<protein>
    <submittedName>
        <fullName evidence="1">Uncharacterized protein</fullName>
    </submittedName>
</protein>
<name>A0ACB0IBD0_TRIPR</name>
<accession>A0ACB0IBD0</accession>
<gene>
    <name evidence="1" type="ORF">MILVUS5_LOCUS1400</name>
</gene>
<organism evidence="1 2">
    <name type="scientific">Trifolium pratense</name>
    <name type="common">Red clover</name>
    <dbReference type="NCBI Taxonomy" id="57577"/>
    <lineage>
        <taxon>Eukaryota</taxon>
        <taxon>Viridiplantae</taxon>
        <taxon>Streptophyta</taxon>
        <taxon>Embryophyta</taxon>
        <taxon>Tracheophyta</taxon>
        <taxon>Spermatophyta</taxon>
        <taxon>Magnoliopsida</taxon>
        <taxon>eudicotyledons</taxon>
        <taxon>Gunneridae</taxon>
        <taxon>Pentapetalae</taxon>
        <taxon>rosids</taxon>
        <taxon>fabids</taxon>
        <taxon>Fabales</taxon>
        <taxon>Fabaceae</taxon>
        <taxon>Papilionoideae</taxon>
        <taxon>50 kb inversion clade</taxon>
        <taxon>NPAAA clade</taxon>
        <taxon>Hologalegina</taxon>
        <taxon>IRL clade</taxon>
        <taxon>Trifolieae</taxon>
        <taxon>Trifolium</taxon>
    </lineage>
</organism>
<comment type="caution">
    <text evidence="1">The sequence shown here is derived from an EMBL/GenBank/DDBJ whole genome shotgun (WGS) entry which is preliminary data.</text>
</comment>
<sequence length="440" mass="50928">MTLQLVDSKSLIPDDERHASKLARGLDIVIPDLVMQHRNDLSKKEQPNTKVLRRSRRKMNMINELADVILVYIMSFLSMRQAIQTSILSKRWKNVWKQLPNLIAKTTQFPNAANFTSFLNNFLTYRNHFDSLHNIDVDYYGFIPIHLLARLFKYGTSHNVEKITINTSGIGYHLRNFEISNIMCGRSIRYLSLSFGLTRGKVVISHNLDLPELTHCLLRNVSFSSNDKNGHLELFSSCKKLYFLIIDCCNIIGDTNLFVSNENLSKLIIRYGIDYIPMVKIQMHTPNLKSFTFAGRFGTIINRSYPLFDDNLKFLEEVNLQLWILEISREIGETLMSWLKKFGNIYSMTLTSSTVEVITYILNLSNIEDVCFRNMESLLLKIDPFAPTFYFPKEALQFLVKKSRCNEAITSCEEIPLFYEGLELKTKSGIVRMHQELDLA</sequence>
<proteinExistence type="predicted"/>
<evidence type="ECO:0000313" key="1">
    <source>
        <dbReference type="EMBL" id="CAJ2629411.1"/>
    </source>
</evidence>
<dbReference type="Proteomes" id="UP001177021">
    <property type="component" value="Unassembled WGS sequence"/>
</dbReference>
<reference evidence="1" key="1">
    <citation type="submission" date="2023-10" db="EMBL/GenBank/DDBJ databases">
        <authorList>
            <person name="Rodriguez Cubillos JULIANA M."/>
            <person name="De Vega J."/>
        </authorList>
    </citation>
    <scope>NUCLEOTIDE SEQUENCE</scope>
</reference>
<keyword evidence="2" id="KW-1185">Reference proteome</keyword>
<dbReference type="EMBL" id="CASHSV030000001">
    <property type="protein sequence ID" value="CAJ2629411.1"/>
    <property type="molecule type" value="Genomic_DNA"/>
</dbReference>
<evidence type="ECO:0000313" key="2">
    <source>
        <dbReference type="Proteomes" id="UP001177021"/>
    </source>
</evidence>